<dbReference type="GO" id="GO:0032259">
    <property type="term" value="P:methylation"/>
    <property type="evidence" value="ECO:0007669"/>
    <property type="project" value="UniProtKB-KW"/>
</dbReference>
<dbReference type="InterPro" id="IPR022641">
    <property type="entry name" value="CheR_N"/>
</dbReference>
<dbReference type="SMART" id="SM00138">
    <property type="entry name" value="MeTrc"/>
    <property type="match status" value="1"/>
</dbReference>
<dbReference type="InterPro" id="IPR000780">
    <property type="entry name" value="CheR_MeTrfase"/>
</dbReference>
<dbReference type="InterPro" id="IPR036804">
    <property type="entry name" value="CheR_N_sf"/>
</dbReference>
<dbReference type="PROSITE" id="PS50123">
    <property type="entry name" value="CHER"/>
    <property type="match status" value="1"/>
</dbReference>
<dbReference type="Pfam" id="PF03705">
    <property type="entry name" value="CheR_N"/>
    <property type="match status" value="1"/>
</dbReference>
<dbReference type="InterPro" id="IPR026024">
    <property type="entry name" value="Chemotaxis_MeTrfase_CheR"/>
</dbReference>
<dbReference type="InterPro" id="IPR022642">
    <property type="entry name" value="CheR_C"/>
</dbReference>
<dbReference type="InterPro" id="IPR050903">
    <property type="entry name" value="Bact_Chemotaxis_MeTrfase"/>
</dbReference>
<dbReference type="Proteomes" id="UP000831485">
    <property type="component" value="Chromosome"/>
</dbReference>
<reference evidence="8" key="3">
    <citation type="submission" date="2022-04" db="EMBL/GenBank/DDBJ databases">
        <authorList>
            <person name="Liu G."/>
        </authorList>
    </citation>
    <scope>NUCLEOTIDE SEQUENCE</scope>
    <source>
        <strain evidence="8">RG22</strain>
    </source>
</reference>
<evidence type="ECO:0000313" key="8">
    <source>
        <dbReference type="EMBL" id="UPU37608.1"/>
    </source>
</evidence>
<accession>A0A6V8MUT8</accession>
<keyword evidence="3 7" id="KW-0489">Methyltransferase</keyword>
<feature type="domain" description="CheR-type methyltransferase" evidence="6">
    <location>
        <begin position="14"/>
        <end position="292"/>
    </location>
</feature>
<gene>
    <name evidence="7" type="primary">cheR34H</name>
    <name evidence="7" type="ORF">GMPD_17790</name>
    <name evidence="8" type="ORF">M1B72_07840</name>
</gene>
<evidence type="ECO:0000256" key="5">
    <source>
        <dbReference type="ARBA" id="ARBA00022691"/>
    </source>
</evidence>
<dbReference type="Pfam" id="PF01739">
    <property type="entry name" value="CheR"/>
    <property type="match status" value="1"/>
</dbReference>
<dbReference type="EMBL" id="BLXY01000002">
    <property type="protein sequence ID" value="GFO63860.1"/>
    <property type="molecule type" value="Genomic_DNA"/>
</dbReference>
<dbReference type="AlphaFoldDB" id="A0A6V8MUT8"/>
<evidence type="ECO:0000256" key="1">
    <source>
        <dbReference type="ARBA" id="ARBA00001541"/>
    </source>
</evidence>
<keyword evidence="10" id="KW-1185">Reference proteome</keyword>
<dbReference type="Proteomes" id="UP000568888">
    <property type="component" value="Unassembled WGS sequence"/>
</dbReference>
<evidence type="ECO:0000313" key="10">
    <source>
        <dbReference type="Proteomes" id="UP000831485"/>
    </source>
</evidence>
<evidence type="ECO:0000259" key="6">
    <source>
        <dbReference type="PROSITE" id="PS50123"/>
    </source>
</evidence>
<evidence type="ECO:0000256" key="4">
    <source>
        <dbReference type="ARBA" id="ARBA00022679"/>
    </source>
</evidence>
<dbReference type="PRINTS" id="PR00996">
    <property type="entry name" value="CHERMTFRASE"/>
</dbReference>
<keyword evidence="5" id="KW-0949">S-adenosyl-L-methionine</keyword>
<organism evidence="7 9">
    <name type="scientific">Geomonas paludis</name>
    <dbReference type="NCBI Taxonomy" id="2740185"/>
    <lineage>
        <taxon>Bacteria</taxon>
        <taxon>Pseudomonadati</taxon>
        <taxon>Thermodesulfobacteriota</taxon>
        <taxon>Desulfuromonadia</taxon>
        <taxon>Geobacterales</taxon>
        <taxon>Geobacteraceae</taxon>
        <taxon>Geomonas</taxon>
    </lineage>
</organism>
<dbReference type="InterPro" id="IPR029063">
    <property type="entry name" value="SAM-dependent_MTases_sf"/>
</dbReference>
<evidence type="ECO:0000313" key="7">
    <source>
        <dbReference type="EMBL" id="GFO63860.1"/>
    </source>
</evidence>
<dbReference type="SUPFAM" id="SSF47757">
    <property type="entry name" value="Chemotaxis receptor methyltransferase CheR, N-terminal domain"/>
    <property type="match status" value="1"/>
</dbReference>
<evidence type="ECO:0000313" key="9">
    <source>
        <dbReference type="Proteomes" id="UP000568888"/>
    </source>
</evidence>
<dbReference type="Gene3D" id="1.10.155.10">
    <property type="entry name" value="Chemotaxis receptor methyltransferase CheR, N-terminal domain"/>
    <property type="match status" value="1"/>
</dbReference>
<dbReference type="PANTHER" id="PTHR24422">
    <property type="entry name" value="CHEMOTAXIS PROTEIN METHYLTRANSFERASE"/>
    <property type="match status" value="1"/>
</dbReference>
<dbReference type="EMBL" id="CP096574">
    <property type="protein sequence ID" value="UPU37608.1"/>
    <property type="molecule type" value="Genomic_DNA"/>
</dbReference>
<keyword evidence="4 7" id="KW-0808">Transferase</keyword>
<dbReference type="PANTHER" id="PTHR24422:SF26">
    <property type="entry name" value="CHEMOTAXIS PROTEIN METHYLTRANSFERASE"/>
    <property type="match status" value="1"/>
</dbReference>
<reference evidence="9" key="1">
    <citation type="submission" date="2020-06" db="EMBL/GenBank/DDBJ databases">
        <title>Draft genomic sequecing of Geomonas sp. Red736.</title>
        <authorList>
            <person name="Itoh H."/>
            <person name="Xu Z.X."/>
            <person name="Ushijima N."/>
            <person name="Masuda Y."/>
            <person name="Shiratori Y."/>
            <person name="Senoo K."/>
        </authorList>
    </citation>
    <scope>NUCLEOTIDE SEQUENCE [LARGE SCALE GENOMIC DNA]</scope>
    <source>
        <strain evidence="9">Red736</strain>
    </source>
</reference>
<dbReference type="GO" id="GO:0008983">
    <property type="term" value="F:protein-glutamate O-methyltransferase activity"/>
    <property type="evidence" value="ECO:0007669"/>
    <property type="project" value="UniProtKB-EC"/>
</dbReference>
<evidence type="ECO:0000256" key="2">
    <source>
        <dbReference type="ARBA" id="ARBA00012534"/>
    </source>
</evidence>
<evidence type="ECO:0000256" key="3">
    <source>
        <dbReference type="ARBA" id="ARBA00022603"/>
    </source>
</evidence>
<protein>
    <recommendedName>
        <fullName evidence="2">protein-glutamate O-methyltransferase</fullName>
        <ecNumber evidence="2">2.1.1.80</ecNumber>
    </recommendedName>
</protein>
<dbReference type="EC" id="2.1.1.80" evidence="2"/>
<sequence length="292" mass="33917">MEAARAVNMAEPGVIEHSANLSARDFGRLSRFIYDTCGIKMPDVKKTMLEARLQKRLRSLGMHSFTDYCDFLFSPEGMEKELVQMLDMVTTNKTDFFREPDHFNYLTQTVLPEWVKRHPGATLSIWSAGCSSGEEPYTLCMVLSEFALRNPGFDFRILATDISTRVLDKAKTAIYTESQVEPVAVELKKKYLLRSKDRSSGMVRIVPELREKVRFRRLNFMDEDFGMREQLDIIFCRNVIIYFDRPTQERLLQRFHRHMKPGAFIFMGHSETLSGLNVPLVSVYPTVYRRAR</sequence>
<name>A0A6V8MUT8_9BACT</name>
<dbReference type="Gene3D" id="3.40.50.150">
    <property type="entry name" value="Vaccinia Virus protein VP39"/>
    <property type="match status" value="1"/>
</dbReference>
<dbReference type="SUPFAM" id="SSF53335">
    <property type="entry name" value="S-adenosyl-L-methionine-dependent methyltransferases"/>
    <property type="match status" value="1"/>
</dbReference>
<reference evidence="7" key="2">
    <citation type="journal article" date="2021" name="Int. J. Syst. Evol. Microbiol.">
        <title>Geomonas silvestris sp. nov., Geomonas paludis sp. nov. and Geomonas limicola sp. nov., isolated from terrestrial environments, and emended description of the genus Geomonas.</title>
        <authorList>
            <person name="Itoh H."/>
            <person name="Xu Z."/>
            <person name="Masuda Y."/>
            <person name="Ushijima N."/>
            <person name="Hayakawa C."/>
            <person name="Shiratori Y."/>
            <person name="Senoo K."/>
        </authorList>
    </citation>
    <scope>NUCLEOTIDE SEQUENCE</scope>
    <source>
        <strain evidence="7">Red736</strain>
    </source>
</reference>
<proteinExistence type="predicted"/>
<dbReference type="PIRSF" id="PIRSF000410">
    <property type="entry name" value="CheR"/>
    <property type="match status" value="1"/>
</dbReference>
<comment type="catalytic activity">
    <reaction evidence="1">
        <text>L-glutamyl-[protein] + S-adenosyl-L-methionine = [protein]-L-glutamate 5-O-methyl ester + S-adenosyl-L-homocysteine</text>
        <dbReference type="Rhea" id="RHEA:24452"/>
        <dbReference type="Rhea" id="RHEA-COMP:10208"/>
        <dbReference type="Rhea" id="RHEA-COMP:10311"/>
        <dbReference type="ChEBI" id="CHEBI:29973"/>
        <dbReference type="ChEBI" id="CHEBI:57856"/>
        <dbReference type="ChEBI" id="CHEBI:59789"/>
        <dbReference type="ChEBI" id="CHEBI:82795"/>
        <dbReference type="EC" id="2.1.1.80"/>
    </reaction>
</comment>
<dbReference type="CDD" id="cd02440">
    <property type="entry name" value="AdoMet_MTases"/>
    <property type="match status" value="1"/>
</dbReference>